<dbReference type="SUPFAM" id="SSF48557">
    <property type="entry name" value="L-aspartase-like"/>
    <property type="match status" value="1"/>
</dbReference>
<dbReference type="PANTHER" id="PTHR43172:SF1">
    <property type="entry name" value="ADENYLOSUCCINATE LYASE"/>
    <property type="match status" value="1"/>
</dbReference>
<dbReference type="GO" id="GO:0005829">
    <property type="term" value="C:cytosol"/>
    <property type="evidence" value="ECO:0007669"/>
    <property type="project" value="TreeGrafter"/>
</dbReference>
<dbReference type="InterPro" id="IPR022761">
    <property type="entry name" value="Fumarate_lyase_N"/>
</dbReference>
<dbReference type="PROSITE" id="PS00163">
    <property type="entry name" value="FUMARATE_LYASES"/>
    <property type="match status" value="1"/>
</dbReference>
<evidence type="ECO:0000313" key="6">
    <source>
        <dbReference type="Proteomes" id="UP000001296"/>
    </source>
</evidence>
<evidence type="ECO:0000256" key="2">
    <source>
        <dbReference type="ARBA" id="ARBA00023239"/>
    </source>
</evidence>
<evidence type="ECO:0000256" key="1">
    <source>
        <dbReference type="ARBA" id="ARBA00022755"/>
    </source>
</evidence>
<sequence length="477" mass="54540">MPSQEKSLYLNLSPLDHRYYMANRELFDELSRYLSEQGNIWYLLRVEEALLLTHLEEAGVLDPDLEQAVRKAAEEVTPDEVYEEEAQTQHNIRALVNVYVRHLPEKVRPYVHLGATSVDIMDTAAALRYRDAMRRVVLPLLLQVERILIELAEREAETPQVGRTHGQYAVPITFGYAVAEYVSRLGKSILRLEDLSRDLRGKLSGAVGAYNATSLLVRDPRAFERRVLSRLGLLPTDHATQLVEPEYLLRLLLELNVAFGILANLADDLRHLQRSEIGEVQEAFGEKQVGSSTMPHKRNPWNSEHVKSLWKAFAPRVLTFYMDQISEHQRDLTNSASARFVTEYVAGFVAAAERMRRILSGLKVHRDRMLQHLKEGGGAMLAEAAYVLLARAGEWNGHEIVRRATLEAERTGKSFLEVLAEDRTVWEKLSSSLAETVGEEPETFFAEPWRYRGKAPERARELAREFSRLMDEIEERL</sequence>
<dbReference type="eggNOG" id="COG0015">
    <property type="taxonomic scope" value="Bacteria"/>
</dbReference>
<dbReference type="SMART" id="SM00998">
    <property type="entry name" value="ADSL_C"/>
    <property type="match status" value="1"/>
</dbReference>
<dbReference type="HOGENOM" id="CLU_030949_0_1_12"/>
<dbReference type="CDD" id="cd01595">
    <property type="entry name" value="Adenylsuccinate_lyase_like"/>
    <property type="match status" value="1"/>
</dbReference>
<dbReference type="InterPro" id="IPR008948">
    <property type="entry name" value="L-Aspartase-like"/>
</dbReference>
<organism evidence="5 6">
    <name type="scientific">Winmispira thermophila (strain ATCC 49972 / DSM 6192 / RI 19.B1)</name>
    <name type="common">Spirochaeta thermophila</name>
    <dbReference type="NCBI Taxonomy" id="665571"/>
    <lineage>
        <taxon>Bacteria</taxon>
        <taxon>Pseudomonadati</taxon>
        <taxon>Spirochaetota</taxon>
        <taxon>Spirochaetia</taxon>
        <taxon>Winmispirales</taxon>
        <taxon>Winmispiraceae</taxon>
        <taxon>Winmispira</taxon>
    </lineage>
</organism>
<accession>E0RSF9</accession>
<dbReference type="PANTHER" id="PTHR43172">
    <property type="entry name" value="ADENYLOSUCCINATE LYASE"/>
    <property type="match status" value="1"/>
</dbReference>
<dbReference type="GO" id="GO:0044208">
    <property type="term" value="P:'de novo' AMP biosynthetic process"/>
    <property type="evidence" value="ECO:0007669"/>
    <property type="project" value="TreeGrafter"/>
</dbReference>
<dbReference type="InterPro" id="IPR000362">
    <property type="entry name" value="Fumarate_lyase_fam"/>
</dbReference>
<name>E0RSF9_WINT6</name>
<proteinExistence type="predicted"/>
<dbReference type="EMBL" id="CP001698">
    <property type="protein sequence ID" value="ADN01946.1"/>
    <property type="molecule type" value="Genomic_DNA"/>
</dbReference>
<dbReference type="PRINTS" id="PR00149">
    <property type="entry name" value="FUMRATELYASE"/>
</dbReference>
<dbReference type="GO" id="GO:0004018">
    <property type="term" value="F:N6-(1,2-dicarboxyethyl)AMP AMP-lyase (fumarate-forming) activity"/>
    <property type="evidence" value="ECO:0007669"/>
    <property type="project" value="InterPro"/>
</dbReference>
<dbReference type="PaxDb" id="665571-STHERM_c10000"/>
<keyword evidence="2 5" id="KW-0456">Lyase</keyword>
<reference key="1">
    <citation type="submission" date="2009-08" db="EMBL/GenBank/DDBJ databases">
        <title>The genome sequence of Spirochaeta thermophila DSM6192.</title>
        <authorList>
            <person name="Angelov A."/>
            <person name="Mientus M."/>
            <person name="Wittenberg S."/>
            <person name="Lehmann R."/>
            <person name="Liesegang H."/>
            <person name="Daniel R."/>
            <person name="Liebl W."/>
        </authorList>
    </citation>
    <scope>NUCLEOTIDE SEQUENCE</scope>
    <source>
        <strain>DSM 6192</strain>
    </source>
</reference>
<evidence type="ECO:0000259" key="4">
    <source>
        <dbReference type="SMART" id="SM00998"/>
    </source>
</evidence>
<evidence type="ECO:0000256" key="3">
    <source>
        <dbReference type="ARBA" id="ARBA00025012"/>
    </source>
</evidence>
<dbReference type="InterPro" id="IPR019468">
    <property type="entry name" value="AdenyloSucc_lyase_C"/>
</dbReference>
<dbReference type="Gene3D" id="1.10.40.30">
    <property type="entry name" value="Fumarase/aspartase (C-terminal domain)"/>
    <property type="match status" value="1"/>
</dbReference>
<dbReference type="Gene3D" id="1.10.275.10">
    <property type="entry name" value="Fumarase/aspartase (N-terminal domain)"/>
    <property type="match status" value="1"/>
</dbReference>
<dbReference type="AlphaFoldDB" id="E0RSF9"/>
<protein>
    <submittedName>
        <fullName evidence="5">Putative adenylosuccinate lyase</fullName>
    </submittedName>
</protein>
<feature type="domain" description="Adenylosuccinate lyase C-terminal" evidence="4">
    <location>
        <begin position="377"/>
        <end position="463"/>
    </location>
</feature>
<keyword evidence="1" id="KW-0658">Purine biosynthesis</keyword>
<gene>
    <name evidence="5" type="ordered locus">STHERM_c10000</name>
</gene>
<comment type="function">
    <text evidence="3">Catalyzes two reactions in de novo purine nucleotide biosynthesis. Catalyzes the breakdown of 5-aminoimidazole- (N-succinylocarboxamide) ribotide (SAICAR or 2-[5-amino-1-(5-phospho-beta-D-ribosyl)imidazole-4-carboxamido]succinate) to 5-aminoimidazole-4-carboxamide ribotide (AICAR or 5-amino-1-(5-phospho-beta-D-ribosyl)imidazole-4-carboxamide) and fumarate, and of adenylosuccinate (ADS or N(6)-(1,2-dicarboxyethyl)-AMP) to adenosine monophosphate (AMP) and fumarate.</text>
</comment>
<dbReference type="InterPro" id="IPR013539">
    <property type="entry name" value="PurB_C"/>
</dbReference>
<dbReference type="Pfam" id="PF08328">
    <property type="entry name" value="ASL_C"/>
    <property type="match status" value="1"/>
</dbReference>
<reference evidence="5 6" key="2">
    <citation type="journal article" date="2010" name="J. Bacteriol.">
        <title>Genome sequence of the polysaccharide-degrading, thermophilic anaerobe Spirochaeta thermophila DSM 6192.</title>
        <authorList>
            <person name="Angelov A."/>
            <person name="Liebl S."/>
            <person name="Ballschmiter M."/>
            <person name="Bomeke M."/>
            <person name="Lehmann R."/>
            <person name="Liesegang H."/>
            <person name="Daniel R."/>
            <person name="Liebl W."/>
        </authorList>
    </citation>
    <scope>NUCLEOTIDE SEQUENCE [LARGE SCALE GENOMIC DNA]</scope>
    <source>
        <strain evidence="6">ATCC 49972 / DSM 6192 / RI 19.B1</strain>
    </source>
</reference>
<dbReference type="Proteomes" id="UP000001296">
    <property type="component" value="Chromosome"/>
</dbReference>
<dbReference type="KEGG" id="sta:STHERM_c10000"/>
<dbReference type="InterPro" id="IPR024083">
    <property type="entry name" value="Fumarase/histidase_N"/>
</dbReference>
<dbReference type="InterPro" id="IPR020557">
    <property type="entry name" value="Fumarate_lyase_CS"/>
</dbReference>
<dbReference type="Gene3D" id="1.20.200.10">
    <property type="entry name" value="Fumarase/aspartase (Central domain)"/>
    <property type="match status" value="1"/>
</dbReference>
<evidence type="ECO:0000313" key="5">
    <source>
        <dbReference type="EMBL" id="ADN01946.1"/>
    </source>
</evidence>
<dbReference type="PRINTS" id="PR00145">
    <property type="entry name" value="ARGSUCLYASE"/>
</dbReference>
<dbReference type="GO" id="GO:0070626">
    <property type="term" value="F:(S)-2-(5-amino-1-(5-phospho-D-ribosyl)imidazole-4-carboxamido) succinate lyase (fumarate-forming) activity"/>
    <property type="evidence" value="ECO:0007669"/>
    <property type="project" value="TreeGrafter"/>
</dbReference>
<dbReference type="Pfam" id="PF00206">
    <property type="entry name" value="Lyase_1"/>
    <property type="match status" value="1"/>
</dbReference>
<dbReference type="GO" id="GO:0006188">
    <property type="term" value="P:IMP biosynthetic process"/>
    <property type="evidence" value="ECO:0007669"/>
    <property type="project" value="InterPro"/>
</dbReference>
<dbReference type="RefSeq" id="WP_013313787.1">
    <property type="nucleotide sequence ID" value="NC_014484.1"/>
</dbReference>